<keyword evidence="9" id="KW-1185">Reference proteome</keyword>
<dbReference type="Pfam" id="PF00672">
    <property type="entry name" value="HAMP"/>
    <property type="match status" value="1"/>
</dbReference>
<keyword evidence="1" id="KW-0145">Chemotaxis</keyword>
<organism evidence="8 9">
    <name type="scientific">Chitinimonas lacunae</name>
    <dbReference type="NCBI Taxonomy" id="1963018"/>
    <lineage>
        <taxon>Bacteria</taxon>
        <taxon>Pseudomonadati</taxon>
        <taxon>Pseudomonadota</taxon>
        <taxon>Betaproteobacteria</taxon>
        <taxon>Neisseriales</taxon>
        <taxon>Chitinibacteraceae</taxon>
        <taxon>Chitinimonas</taxon>
    </lineage>
</organism>
<gene>
    <name evidence="8" type="ORF">ACFOW7_00875</name>
</gene>
<dbReference type="InterPro" id="IPR051310">
    <property type="entry name" value="MCP_chemotaxis"/>
</dbReference>
<feature type="transmembrane region" description="Helical" evidence="5">
    <location>
        <begin position="12"/>
        <end position="30"/>
    </location>
</feature>
<dbReference type="SUPFAM" id="SSF158472">
    <property type="entry name" value="HAMP domain-like"/>
    <property type="match status" value="1"/>
</dbReference>
<comment type="similarity">
    <text evidence="2">Belongs to the methyl-accepting chemotaxis (MCP) protein family.</text>
</comment>
<accession>A0ABV8MLD9</accession>
<dbReference type="Pfam" id="PF00015">
    <property type="entry name" value="MCPsignal"/>
    <property type="match status" value="1"/>
</dbReference>
<dbReference type="CDD" id="cd06225">
    <property type="entry name" value="HAMP"/>
    <property type="match status" value="1"/>
</dbReference>
<feature type="domain" description="Methyl-accepting transducer" evidence="6">
    <location>
        <begin position="362"/>
        <end position="577"/>
    </location>
</feature>
<dbReference type="PROSITE" id="PS50885">
    <property type="entry name" value="HAMP"/>
    <property type="match status" value="2"/>
</dbReference>
<dbReference type="Gene3D" id="1.10.287.950">
    <property type="entry name" value="Methyl-accepting chemotaxis protein"/>
    <property type="match status" value="1"/>
</dbReference>
<dbReference type="Pfam" id="PF18947">
    <property type="entry name" value="HAMP_2"/>
    <property type="match status" value="1"/>
</dbReference>
<evidence type="ECO:0000256" key="4">
    <source>
        <dbReference type="SAM" id="MobiDB-lite"/>
    </source>
</evidence>
<name>A0ABV8MLD9_9NEIS</name>
<feature type="domain" description="HAMP" evidence="7">
    <location>
        <begin position="214"/>
        <end position="266"/>
    </location>
</feature>
<feature type="region of interest" description="Disordered" evidence="4">
    <location>
        <begin position="601"/>
        <end position="625"/>
    </location>
</feature>
<keyword evidence="5" id="KW-0812">Transmembrane</keyword>
<sequence>MLTNLRLAARLTLGFLLIVLLTVIVGTIGIRNMNILNDMNDAIYQEDLLGLSYIKEANINLIYIGRGWRSMLLATTPQEREATKKSLREDIAKLKDNLAKGGALFTTEKGRATFAKTEREVNAYLTHANQVIELIDKEKLQERSSRMSEALGPLRSQGNIADDMLTELTKLKEERARASSEESTAIYQSSFSLMIGLILGAAALGGVLGYLLTRSITRPINEAVKVADTLARGDLSVKAESTARDEAGDLLRAMGRMAEMLRGLVTETQTVVAAAAQGDLSRRIGLEGKQGFARDLGQSVNQFAESCAAIMEDVGQVMGAMAEGDLTRKIERNYQGDFDQIKCSVNGSIEQLAQTIHQVNDAVQEISLALDQVNAAAQTLSQGATEQAASLEETTASIEEMSASITQNTENAVVTDGIASKSSQDAAKGGEAVSATVRAMTSIADKIRIIDDIAYRTDLLALNAAIEAARAGEHGKGFAVVAAEVRKLAERSQIAAQEIGELASSSVQTAEQAGELLVEMLPSIRKTADLVREITAASNEQSTGVSQINTAMNQLNQTTQQTAAASEELAATATTVSDQAILLRQLMGQFRLAGGSALPTAVSRTGHKAEPPLSHHTPRPLSRDGYIRFAEGS</sequence>
<dbReference type="Proteomes" id="UP001595791">
    <property type="component" value="Unassembled WGS sequence"/>
</dbReference>
<evidence type="ECO:0000313" key="9">
    <source>
        <dbReference type="Proteomes" id="UP001595791"/>
    </source>
</evidence>
<evidence type="ECO:0000313" key="8">
    <source>
        <dbReference type="EMBL" id="MFC4157898.1"/>
    </source>
</evidence>
<evidence type="ECO:0000256" key="3">
    <source>
        <dbReference type="PROSITE-ProRule" id="PRU00284"/>
    </source>
</evidence>
<dbReference type="Gene3D" id="6.10.340.10">
    <property type="match status" value="1"/>
</dbReference>
<evidence type="ECO:0000259" key="6">
    <source>
        <dbReference type="PROSITE" id="PS50111"/>
    </source>
</evidence>
<proteinExistence type="inferred from homology"/>
<dbReference type="InterPro" id="IPR004089">
    <property type="entry name" value="MCPsignal_dom"/>
</dbReference>
<keyword evidence="5" id="KW-1133">Transmembrane helix</keyword>
<evidence type="ECO:0000259" key="7">
    <source>
        <dbReference type="PROSITE" id="PS50885"/>
    </source>
</evidence>
<protein>
    <submittedName>
        <fullName evidence="8">Methyl-accepting chemotaxis protein</fullName>
    </submittedName>
</protein>
<comment type="caution">
    <text evidence="8">The sequence shown here is derived from an EMBL/GenBank/DDBJ whole genome shotgun (WGS) entry which is preliminary data.</text>
</comment>
<evidence type="ECO:0000256" key="2">
    <source>
        <dbReference type="ARBA" id="ARBA00029447"/>
    </source>
</evidence>
<reference evidence="9" key="1">
    <citation type="journal article" date="2019" name="Int. J. Syst. Evol. Microbiol.">
        <title>The Global Catalogue of Microorganisms (GCM) 10K type strain sequencing project: providing services to taxonomists for standard genome sequencing and annotation.</title>
        <authorList>
            <consortium name="The Broad Institute Genomics Platform"/>
            <consortium name="The Broad Institute Genome Sequencing Center for Infectious Disease"/>
            <person name="Wu L."/>
            <person name="Ma J."/>
        </authorList>
    </citation>
    <scope>NUCLEOTIDE SEQUENCE [LARGE SCALE GENOMIC DNA]</scope>
    <source>
        <strain evidence="9">LMG 29894</strain>
    </source>
</reference>
<dbReference type="PROSITE" id="PS50111">
    <property type="entry name" value="CHEMOTAXIS_TRANSDUC_2"/>
    <property type="match status" value="1"/>
</dbReference>
<dbReference type="EMBL" id="JBHSBU010000001">
    <property type="protein sequence ID" value="MFC4157898.1"/>
    <property type="molecule type" value="Genomic_DNA"/>
</dbReference>
<dbReference type="InterPro" id="IPR003660">
    <property type="entry name" value="HAMP_dom"/>
</dbReference>
<keyword evidence="3" id="KW-0807">Transducer</keyword>
<dbReference type="PANTHER" id="PTHR43531">
    <property type="entry name" value="PROTEIN ICFG"/>
    <property type="match status" value="1"/>
</dbReference>
<dbReference type="RefSeq" id="WP_378160029.1">
    <property type="nucleotide sequence ID" value="NZ_JBHSBU010000001.1"/>
</dbReference>
<evidence type="ECO:0000256" key="5">
    <source>
        <dbReference type="SAM" id="Phobius"/>
    </source>
</evidence>
<dbReference type="PANTHER" id="PTHR43531:SF11">
    <property type="entry name" value="METHYL-ACCEPTING CHEMOTAXIS PROTEIN 3"/>
    <property type="match status" value="1"/>
</dbReference>
<dbReference type="SMART" id="SM00283">
    <property type="entry name" value="MA"/>
    <property type="match status" value="1"/>
</dbReference>
<dbReference type="SUPFAM" id="SSF58104">
    <property type="entry name" value="Methyl-accepting chemotaxis protein (MCP) signaling domain"/>
    <property type="match status" value="1"/>
</dbReference>
<evidence type="ECO:0000256" key="1">
    <source>
        <dbReference type="ARBA" id="ARBA00022500"/>
    </source>
</evidence>
<keyword evidence="5" id="KW-0472">Membrane</keyword>
<dbReference type="Pfam" id="PF12729">
    <property type="entry name" value="4HB_MCP_1"/>
    <property type="match status" value="1"/>
</dbReference>
<feature type="domain" description="HAMP" evidence="7">
    <location>
        <begin position="311"/>
        <end position="357"/>
    </location>
</feature>
<dbReference type="SMART" id="SM00304">
    <property type="entry name" value="HAMP"/>
    <property type="match status" value="2"/>
</dbReference>
<dbReference type="InterPro" id="IPR024478">
    <property type="entry name" value="HlyB_4HB_MCP"/>
</dbReference>